<dbReference type="Pfam" id="PF00135">
    <property type="entry name" value="COesterase"/>
    <property type="match status" value="1"/>
</dbReference>
<dbReference type="Gene3D" id="3.40.50.1820">
    <property type="entry name" value="alpha/beta hydrolase"/>
    <property type="match status" value="1"/>
</dbReference>
<dbReference type="EMBL" id="KX015852">
    <property type="protein sequence ID" value="ARM65381.1"/>
    <property type="molecule type" value="mRNA"/>
</dbReference>
<dbReference type="SUPFAM" id="SSF53474">
    <property type="entry name" value="alpha/beta-Hydrolases"/>
    <property type="match status" value="1"/>
</dbReference>
<dbReference type="InterPro" id="IPR019826">
    <property type="entry name" value="Carboxylesterase_B_AS"/>
</dbReference>
<dbReference type="PANTHER" id="PTHR43142:SF1">
    <property type="entry name" value="CARBOXYLIC ESTER HYDROLASE"/>
    <property type="match status" value="1"/>
</dbReference>
<dbReference type="AlphaFoldDB" id="A0A2S0D870"/>
<dbReference type="InterPro" id="IPR019819">
    <property type="entry name" value="Carboxylesterase_B_CS"/>
</dbReference>
<evidence type="ECO:0000313" key="8">
    <source>
        <dbReference type="EMBL" id="ARM65381.1"/>
    </source>
</evidence>
<proteinExistence type="evidence at transcript level"/>
<organism evidence="8">
    <name type="scientific">Ectropis obliqua</name>
    <name type="common">Tea geometrid moth</name>
    <dbReference type="NCBI Taxonomy" id="248899"/>
    <lineage>
        <taxon>Eukaryota</taxon>
        <taxon>Metazoa</taxon>
        <taxon>Ecdysozoa</taxon>
        <taxon>Arthropoda</taxon>
        <taxon>Hexapoda</taxon>
        <taxon>Insecta</taxon>
        <taxon>Pterygota</taxon>
        <taxon>Neoptera</taxon>
        <taxon>Endopterygota</taxon>
        <taxon>Lepidoptera</taxon>
        <taxon>Glossata</taxon>
        <taxon>Ditrysia</taxon>
        <taxon>Geometroidea</taxon>
        <taxon>Geometridae</taxon>
        <taxon>Ennominae</taxon>
        <taxon>Ectropis</taxon>
    </lineage>
</organism>
<sequence>MVQVRVAEGLLEGEVVENEFGGKFCSFKGIPYAEPPERFKAPQPKKPWDGVRSAKEFGSVCIQVEMLSGQVMGSEDCLFLNVYTPDVNPGKPWPVMVFIHGGGFISGSSNDDLYGPEFLVRHGIILVTLNYRLEALGFLSLDTEDIPGNAGMKDQVAALRWVKANIKHFGGDSENITIFGESAGGASSSYHLVSPMSKGLFNKAIVQSGALTCNWAQCVEPRERALKLARQLGCHSEDDKVLAEFFRNVDAMKLIGLKLPLTQSDKLYELSFAVTDEKQFGENERFFYGDHVEVLKRGIHDNVKVMTGYTQDEGIIAFGLKAPLEQFIAKANEFKEFFVPKPIQFNCSIKDQIEVGRKIKEFYFNKDVVSKENFDQLLKFLSWDMFLHGCLLLAKLISNKNKVYLYKLTCKSERNIFAHLAGLSDVVGDRQLVSHADDLFYLFPGKITQKVVKENSPTFTLIDRMTTLWTNFAKYSDPTPDSSLGVKWLPYTLKDKHYLDIGNQLAAGVNPDGEDDAFWDSIFKKYLPSYAV</sequence>
<dbReference type="EC" id="3.1.1.-" evidence="6"/>
<evidence type="ECO:0000259" key="7">
    <source>
        <dbReference type="Pfam" id="PF00135"/>
    </source>
</evidence>
<evidence type="ECO:0000256" key="2">
    <source>
        <dbReference type="ARBA" id="ARBA00022487"/>
    </source>
</evidence>
<dbReference type="InterPro" id="IPR029058">
    <property type="entry name" value="AB_hydrolase_fold"/>
</dbReference>
<evidence type="ECO:0000256" key="5">
    <source>
        <dbReference type="ARBA" id="ARBA00023180"/>
    </source>
</evidence>
<keyword evidence="4" id="KW-1015">Disulfide bond</keyword>
<evidence type="ECO:0000256" key="1">
    <source>
        <dbReference type="ARBA" id="ARBA00005964"/>
    </source>
</evidence>
<keyword evidence="2" id="KW-0719">Serine esterase</keyword>
<dbReference type="InterPro" id="IPR002018">
    <property type="entry name" value="CarbesteraseB"/>
</dbReference>
<dbReference type="PANTHER" id="PTHR43142">
    <property type="entry name" value="CARBOXYLIC ESTER HYDROLASE"/>
    <property type="match status" value="1"/>
</dbReference>
<name>A0A2S0D870_ECTOB</name>
<reference evidence="8" key="1">
    <citation type="submission" date="2016-04" db="EMBL/GenBank/DDBJ databases">
        <title>Molecular identification and expression profiling of carboxylesterase genes associated with odorant degradation in the tea geometrid, Ectropis obliqua Prout.</title>
        <authorList>
            <person name="Mao T.-F."/>
            <person name="Zhang Y.-X."/>
            <person name="Wu J.-J."/>
            <person name="Sun L."/>
        </authorList>
    </citation>
    <scope>NUCLEOTIDE SEQUENCE</scope>
</reference>
<dbReference type="PROSITE" id="PS00941">
    <property type="entry name" value="CARBOXYLESTERASE_B_2"/>
    <property type="match status" value="1"/>
</dbReference>
<evidence type="ECO:0000256" key="4">
    <source>
        <dbReference type="ARBA" id="ARBA00023157"/>
    </source>
</evidence>
<feature type="domain" description="Carboxylesterase type B" evidence="7">
    <location>
        <begin position="3"/>
        <end position="519"/>
    </location>
</feature>
<dbReference type="PROSITE" id="PS00122">
    <property type="entry name" value="CARBOXYLESTERASE_B_1"/>
    <property type="match status" value="1"/>
</dbReference>
<accession>A0A2S0D870</accession>
<comment type="similarity">
    <text evidence="1 6">Belongs to the type-B carboxylesterase/lipase family.</text>
</comment>
<protein>
    <recommendedName>
        <fullName evidence="6">Carboxylic ester hydrolase</fullName>
        <ecNumber evidence="6">3.1.1.-</ecNumber>
    </recommendedName>
</protein>
<evidence type="ECO:0000256" key="6">
    <source>
        <dbReference type="RuleBase" id="RU361235"/>
    </source>
</evidence>
<keyword evidence="5" id="KW-0325">Glycoprotein</keyword>
<keyword evidence="3 6" id="KW-0378">Hydrolase</keyword>
<evidence type="ECO:0000256" key="3">
    <source>
        <dbReference type="ARBA" id="ARBA00022801"/>
    </source>
</evidence>
<dbReference type="GO" id="GO:0052689">
    <property type="term" value="F:carboxylic ester hydrolase activity"/>
    <property type="evidence" value="ECO:0007669"/>
    <property type="project" value="UniProtKB-KW"/>
</dbReference>